<name>A0AAN9NCR2_PSOTE</name>
<sequence>MLLLSEEATFLTREPVMPCLERKKELRCPHLLLSLQRSESEWLIPYLSDLIKNPAATTATRNEPAILSESEEATNRTTLAEEANPVPSSYFHTGAVDEERMGTASTSDAYFGKGVKPYIHCFSLAYWDENGEASQLENASFLTWSSLGLILVLSDSSGRLGIGSAFLSCSSSGWYKEIRNELTDRQHRKRMRLSINSWCNT</sequence>
<evidence type="ECO:0000313" key="4">
    <source>
        <dbReference type="Proteomes" id="UP001386955"/>
    </source>
</evidence>
<organism evidence="2 4">
    <name type="scientific">Psophocarpus tetragonolobus</name>
    <name type="common">Winged bean</name>
    <name type="synonym">Dolichos tetragonolobus</name>
    <dbReference type="NCBI Taxonomy" id="3891"/>
    <lineage>
        <taxon>Eukaryota</taxon>
        <taxon>Viridiplantae</taxon>
        <taxon>Streptophyta</taxon>
        <taxon>Embryophyta</taxon>
        <taxon>Tracheophyta</taxon>
        <taxon>Spermatophyta</taxon>
        <taxon>Magnoliopsida</taxon>
        <taxon>eudicotyledons</taxon>
        <taxon>Gunneridae</taxon>
        <taxon>Pentapetalae</taxon>
        <taxon>rosids</taxon>
        <taxon>fabids</taxon>
        <taxon>Fabales</taxon>
        <taxon>Fabaceae</taxon>
        <taxon>Papilionoideae</taxon>
        <taxon>50 kb inversion clade</taxon>
        <taxon>NPAAA clade</taxon>
        <taxon>indigoferoid/millettioid clade</taxon>
        <taxon>Phaseoleae</taxon>
        <taxon>Psophocarpus</taxon>
    </lineage>
</organism>
<dbReference type="AlphaFoldDB" id="A0AAN9NCR2"/>
<proteinExistence type="predicted"/>
<evidence type="ECO:0000313" key="2">
    <source>
        <dbReference type="EMBL" id="KAK7370561.1"/>
    </source>
</evidence>
<accession>A0AAN9NCR2</accession>
<dbReference type="EMBL" id="JAYMYS010000171">
    <property type="protein sequence ID" value="KAK7370561.1"/>
    <property type="molecule type" value="Genomic_DNA"/>
</dbReference>
<evidence type="ECO:0000313" key="3">
    <source>
        <dbReference type="EMBL" id="KAK7375930.1"/>
    </source>
</evidence>
<gene>
    <name evidence="3" type="ORF">VNO78_35245</name>
    <name evidence="2" type="ORF">VNO78_37463</name>
</gene>
<reference evidence="2 4" key="1">
    <citation type="submission" date="2024-01" db="EMBL/GenBank/DDBJ databases">
        <title>The genomes of 5 underutilized Papilionoideae crops provide insights into root nodulation and disease resistanc.</title>
        <authorList>
            <person name="Jiang F."/>
        </authorList>
    </citation>
    <scope>NUCLEOTIDE SEQUENCE [LARGE SCALE GENOMIC DNA]</scope>
    <source>
        <strain evidence="2">DUOXIRENSHENG_FW03</strain>
        <tissue evidence="2">Leaves</tissue>
    </source>
</reference>
<keyword evidence="4" id="KW-1185">Reference proteome</keyword>
<evidence type="ECO:0000256" key="1">
    <source>
        <dbReference type="SAM" id="MobiDB-lite"/>
    </source>
</evidence>
<comment type="caution">
    <text evidence="2">The sequence shown here is derived from an EMBL/GenBank/DDBJ whole genome shotgun (WGS) entry which is preliminary data.</text>
</comment>
<dbReference type="EMBL" id="JAYMYS010000040">
    <property type="protein sequence ID" value="KAK7375930.1"/>
    <property type="molecule type" value="Genomic_DNA"/>
</dbReference>
<feature type="region of interest" description="Disordered" evidence="1">
    <location>
        <begin position="61"/>
        <end position="82"/>
    </location>
</feature>
<dbReference type="Proteomes" id="UP001386955">
    <property type="component" value="Unassembled WGS sequence"/>
</dbReference>
<protein>
    <submittedName>
        <fullName evidence="2">Uncharacterized protein</fullName>
    </submittedName>
</protein>